<keyword evidence="2" id="KW-1185">Reference proteome</keyword>
<gene>
    <name evidence="1" type="ORF">HUG10_13570</name>
</gene>
<dbReference type="NCBIfam" id="TIGR04207">
    <property type="entry name" value="halo_sig_pep"/>
    <property type="match status" value="1"/>
</dbReference>
<dbReference type="EMBL" id="CP058529">
    <property type="protein sequence ID" value="QLG28518.1"/>
    <property type="molecule type" value="Genomic_DNA"/>
</dbReference>
<protein>
    <submittedName>
        <fullName evidence="1">Uncharacterized protein</fullName>
    </submittedName>
</protein>
<organism evidence="1 2">
    <name type="scientific">Halorarum halophilum</name>
    <dbReference type="NCBI Taxonomy" id="2743090"/>
    <lineage>
        <taxon>Archaea</taxon>
        <taxon>Methanobacteriati</taxon>
        <taxon>Methanobacteriota</taxon>
        <taxon>Stenosarchaea group</taxon>
        <taxon>Halobacteria</taxon>
        <taxon>Halobacteriales</taxon>
        <taxon>Haloferacaceae</taxon>
        <taxon>Halorarum</taxon>
    </lineage>
</organism>
<dbReference type="InterPro" id="IPR026452">
    <property type="entry name" value="Surf_glycop_sig_pep"/>
</dbReference>
<evidence type="ECO:0000313" key="1">
    <source>
        <dbReference type="EMBL" id="QLG28518.1"/>
    </source>
</evidence>
<dbReference type="GeneID" id="96090701"/>
<dbReference type="KEGG" id="halg:HUG10_13570"/>
<name>A0A7D5KXN6_9EURY</name>
<sequence>MARRVNAIALSAIMVVSLFAMSAVAISGTAQQTETIAPTEITDCTTIDSPGHYVLAQDIVRTDEGPCISI</sequence>
<evidence type="ECO:0000313" key="2">
    <source>
        <dbReference type="Proteomes" id="UP000509750"/>
    </source>
</evidence>
<dbReference type="RefSeq" id="WP_179170092.1">
    <property type="nucleotide sequence ID" value="NZ_CP058529.1"/>
</dbReference>
<dbReference type="Proteomes" id="UP000509750">
    <property type="component" value="Chromosome"/>
</dbReference>
<accession>A0A7D5KXN6</accession>
<proteinExistence type="predicted"/>
<dbReference type="AlphaFoldDB" id="A0A7D5KXN6"/>
<reference evidence="1 2" key="1">
    <citation type="submission" date="2020-07" db="EMBL/GenBank/DDBJ databases">
        <title>Gai3-2, isolated from salt lake.</title>
        <authorList>
            <person name="Cui H."/>
            <person name="Shi X."/>
        </authorList>
    </citation>
    <scope>NUCLEOTIDE SEQUENCE [LARGE SCALE GENOMIC DNA]</scope>
    <source>
        <strain evidence="1 2">Gai3-2</strain>
    </source>
</reference>